<dbReference type="EMBL" id="JBHUEA010000041">
    <property type="protein sequence ID" value="MFD1723038.1"/>
    <property type="molecule type" value="Genomic_DNA"/>
</dbReference>
<reference evidence="3" key="1">
    <citation type="journal article" date="2019" name="Int. J. Syst. Evol. Microbiol.">
        <title>The Global Catalogue of Microorganisms (GCM) 10K type strain sequencing project: providing services to taxonomists for standard genome sequencing and annotation.</title>
        <authorList>
            <consortium name="The Broad Institute Genomics Platform"/>
            <consortium name="The Broad Institute Genome Sequencing Center for Infectious Disease"/>
            <person name="Wu L."/>
            <person name="Ma J."/>
        </authorList>
    </citation>
    <scope>NUCLEOTIDE SEQUENCE [LARGE SCALE GENOMIC DNA]</scope>
    <source>
        <strain evidence="3">CGMCC 1.12471</strain>
    </source>
</reference>
<accession>A0ABW4LIG0</accession>
<evidence type="ECO:0000313" key="3">
    <source>
        <dbReference type="Proteomes" id="UP001597347"/>
    </source>
</evidence>
<feature type="compositionally biased region" description="Low complexity" evidence="1">
    <location>
        <begin position="1"/>
        <end position="24"/>
    </location>
</feature>
<feature type="region of interest" description="Disordered" evidence="1">
    <location>
        <begin position="1"/>
        <end position="76"/>
    </location>
</feature>
<name>A0ABW4LIG0_9MICO</name>
<feature type="non-terminal residue" evidence="2">
    <location>
        <position position="1"/>
    </location>
</feature>
<keyword evidence="3" id="KW-1185">Reference proteome</keyword>
<gene>
    <name evidence="2" type="ORF">ACFSBI_15920</name>
</gene>
<evidence type="ECO:0000256" key="1">
    <source>
        <dbReference type="SAM" id="MobiDB-lite"/>
    </source>
</evidence>
<evidence type="ECO:0000313" key="2">
    <source>
        <dbReference type="EMBL" id="MFD1723038.1"/>
    </source>
</evidence>
<proteinExistence type="predicted"/>
<feature type="compositionally biased region" description="Pro residues" evidence="1">
    <location>
        <begin position="53"/>
        <end position="67"/>
    </location>
</feature>
<dbReference type="Proteomes" id="UP001597347">
    <property type="component" value="Unassembled WGS sequence"/>
</dbReference>
<protein>
    <recommendedName>
        <fullName evidence="4">DNA polymerase III subunit gamma and tau</fullName>
    </recommendedName>
</protein>
<comment type="caution">
    <text evidence="2">The sequence shown here is derived from an EMBL/GenBank/DDBJ whole genome shotgun (WGS) entry which is preliminary data.</text>
</comment>
<evidence type="ECO:0008006" key="4">
    <source>
        <dbReference type="Google" id="ProtNLM"/>
    </source>
</evidence>
<organism evidence="2 3">
    <name type="scientific">Amnibacterium endophyticum</name>
    <dbReference type="NCBI Taxonomy" id="2109337"/>
    <lineage>
        <taxon>Bacteria</taxon>
        <taxon>Bacillati</taxon>
        <taxon>Actinomycetota</taxon>
        <taxon>Actinomycetes</taxon>
        <taxon>Micrococcales</taxon>
        <taxon>Microbacteriaceae</taxon>
        <taxon>Amnibacterium</taxon>
    </lineage>
</organism>
<sequence>RVQPPTASPPRAQAAPARAAARSAVSEPQPPAGWGAVPPPTDADAPDDEPEPEPAPPAQVHRPVPPMRPDEEHRYGEAVVREILQASFLEETTVAPTEVR</sequence>